<dbReference type="FunFam" id="3.30.210.10:FF:000002">
    <property type="entry name" value="DNA polymerase"/>
    <property type="match status" value="1"/>
</dbReference>
<evidence type="ECO:0000256" key="3">
    <source>
        <dbReference type="ARBA" id="ARBA00022679"/>
    </source>
</evidence>
<dbReference type="InterPro" id="IPR044609">
    <property type="entry name" value="FKBP2/11"/>
</dbReference>
<name>A0A8S2P1I5_9BILA</name>
<dbReference type="InterPro" id="IPR001179">
    <property type="entry name" value="PPIase_FKBP_dom"/>
</dbReference>
<dbReference type="SUPFAM" id="SSF54534">
    <property type="entry name" value="FKBP-like"/>
    <property type="match status" value="1"/>
</dbReference>
<feature type="transmembrane region" description="Helical" evidence="8">
    <location>
        <begin position="91"/>
        <end position="107"/>
    </location>
</feature>
<gene>
    <name evidence="10" type="ORF">BYL167_LOCUS14906</name>
</gene>
<proteinExistence type="predicted"/>
<dbReference type="Proteomes" id="UP000681967">
    <property type="component" value="Unassembled WGS sequence"/>
</dbReference>
<keyword evidence="8" id="KW-0812">Transmembrane</keyword>
<keyword evidence="5 7" id="KW-0697">Rotamase</keyword>
<keyword evidence="8" id="KW-0472">Membrane</keyword>
<dbReference type="InterPro" id="IPR046357">
    <property type="entry name" value="PPIase_dom_sf"/>
</dbReference>
<dbReference type="GO" id="GO:0003755">
    <property type="term" value="F:peptidyl-prolyl cis-trans isomerase activity"/>
    <property type="evidence" value="ECO:0007669"/>
    <property type="project" value="UniProtKB-KW"/>
</dbReference>
<evidence type="ECO:0000313" key="11">
    <source>
        <dbReference type="Proteomes" id="UP000681967"/>
    </source>
</evidence>
<evidence type="ECO:0000256" key="8">
    <source>
        <dbReference type="SAM" id="Phobius"/>
    </source>
</evidence>
<organism evidence="10 11">
    <name type="scientific">Rotaria magnacalcarata</name>
    <dbReference type="NCBI Taxonomy" id="392030"/>
    <lineage>
        <taxon>Eukaryota</taxon>
        <taxon>Metazoa</taxon>
        <taxon>Spiralia</taxon>
        <taxon>Gnathifera</taxon>
        <taxon>Rotifera</taxon>
        <taxon>Eurotatoria</taxon>
        <taxon>Bdelloidea</taxon>
        <taxon>Philodinida</taxon>
        <taxon>Philodinidae</taxon>
        <taxon>Rotaria</taxon>
    </lineage>
</organism>
<keyword evidence="8" id="KW-1133">Transmembrane helix</keyword>
<dbReference type="AlphaFoldDB" id="A0A8S2P1I5"/>
<dbReference type="Pfam" id="PF14791">
    <property type="entry name" value="DNA_pol_B_thumb"/>
    <property type="match status" value="1"/>
</dbReference>
<dbReference type="InterPro" id="IPR037160">
    <property type="entry name" value="DNA_Pol_thumb_sf"/>
</dbReference>
<dbReference type="EC" id="5.2.1.8" evidence="2 7"/>
<keyword evidence="4" id="KW-0548">Nucleotidyltransferase</keyword>
<dbReference type="EMBL" id="CAJOBH010005403">
    <property type="protein sequence ID" value="CAF4023222.1"/>
    <property type="molecule type" value="Genomic_DNA"/>
</dbReference>
<dbReference type="GO" id="GO:0016779">
    <property type="term" value="F:nucleotidyltransferase activity"/>
    <property type="evidence" value="ECO:0007669"/>
    <property type="project" value="UniProtKB-KW"/>
</dbReference>
<evidence type="ECO:0000313" key="10">
    <source>
        <dbReference type="EMBL" id="CAF4023222.1"/>
    </source>
</evidence>
<evidence type="ECO:0000259" key="9">
    <source>
        <dbReference type="PROSITE" id="PS50059"/>
    </source>
</evidence>
<protein>
    <recommendedName>
        <fullName evidence="2 7">peptidylprolyl isomerase</fullName>
        <ecNumber evidence="2 7">5.2.1.8</ecNumber>
    </recommendedName>
</protein>
<feature type="domain" description="PPIase FKBP-type" evidence="9">
    <location>
        <begin position="129"/>
        <end position="218"/>
    </location>
</feature>
<comment type="catalytic activity">
    <reaction evidence="1 7">
        <text>[protein]-peptidylproline (omega=180) = [protein]-peptidylproline (omega=0)</text>
        <dbReference type="Rhea" id="RHEA:16237"/>
        <dbReference type="Rhea" id="RHEA-COMP:10747"/>
        <dbReference type="Rhea" id="RHEA-COMP:10748"/>
        <dbReference type="ChEBI" id="CHEBI:83833"/>
        <dbReference type="ChEBI" id="CHEBI:83834"/>
        <dbReference type="EC" id="5.2.1.8"/>
    </reaction>
</comment>
<dbReference type="InterPro" id="IPR029398">
    <property type="entry name" value="PolB_thumb"/>
</dbReference>
<dbReference type="Gene3D" id="3.10.50.40">
    <property type="match status" value="1"/>
</dbReference>
<dbReference type="FunFam" id="3.10.50.40:FF:000006">
    <property type="entry name" value="Peptidyl-prolyl cis-trans isomerase"/>
    <property type="match status" value="1"/>
</dbReference>
<dbReference type="Pfam" id="PF00254">
    <property type="entry name" value="FKBP_C"/>
    <property type="match status" value="1"/>
</dbReference>
<evidence type="ECO:0000256" key="6">
    <source>
        <dbReference type="ARBA" id="ARBA00023235"/>
    </source>
</evidence>
<evidence type="ECO:0000256" key="5">
    <source>
        <dbReference type="ARBA" id="ARBA00023110"/>
    </source>
</evidence>
<dbReference type="SUPFAM" id="SSF81301">
    <property type="entry name" value="Nucleotidyltransferase"/>
    <property type="match status" value="1"/>
</dbReference>
<reference evidence="10" key="1">
    <citation type="submission" date="2021-02" db="EMBL/GenBank/DDBJ databases">
        <authorList>
            <person name="Nowell W R."/>
        </authorList>
    </citation>
    <scope>NUCLEOTIDE SEQUENCE</scope>
</reference>
<dbReference type="PANTHER" id="PTHR45779:SF7">
    <property type="entry name" value="PEPTIDYLPROLYL ISOMERASE"/>
    <property type="match status" value="1"/>
</dbReference>
<dbReference type="PROSITE" id="PS50059">
    <property type="entry name" value="FKBP_PPIASE"/>
    <property type="match status" value="1"/>
</dbReference>
<evidence type="ECO:0000256" key="4">
    <source>
        <dbReference type="ARBA" id="ARBA00022695"/>
    </source>
</evidence>
<dbReference type="GO" id="GO:0005783">
    <property type="term" value="C:endoplasmic reticulum"/>
    <property type="evidence" value="ECO:0007669"/>
    <property type="project" value="TreeGrafter"/>
</dbReference>
<evidence type="ECO:0000256" key="2">
    <source>
        <dbReference type="ARBA" id="ARBA00013194"/>
    </source>
</evidence>
<dbReference type="PANTHER" id="PTHR45779">
    <property type="entry name" value="PEPTIDYLPROLYL ISOMERASE"/>
    <property type="match status" value="1"/>
</dbReference>
<dbReference type="Gene3D" id="3.30.210.10">
    <property type="entry name" value="DNA polymerase, thumb domain"/>
    <property type="match status" value="1"/>
</dbReference>
<sequence>METILLREITAIYNQLRAELVGSHLFKNDQLNRHMRIVAQEQGYKLNEYSIQKVGSTGTLSKPLPVTSERDSFDYLQMDYKEPREQKMSKYLIFIALLLMIIVTTFAEDKLQIGIKKKVENCDKKSKKGDKLHMHYTGTLKSNGKKFDSSRDRGEPFTFTIGTGQVIKGWDQGLLNMCEGEQRKLVIPPSLGYGDRGAGNDIPGGATLVFEVELVKIERGNNDL</sequence>
<evidence type="ECO:0000256" key="1">
    <source>
        <dbReference type="ARBA" id="ARBA00000971"/>
    </source>
</evidence>
<keyword evidence="6 7" id="KW-0413">Isomerase</keyword>
<accession>A0A8S2P1I5</accession>
<dbReference type="InterPro" id="IPR043519">
    <property type="entry name" value="NT_sf"/>
</dbReference>
<keyword evidence="3" id="KW-0808">Transferase</keyword>
<evidence type="ECO:0000256" key="7">
    <source>
        <dbReference type="PROSITE-ProRule" id="PRU00277"/>
    </source>
</evidence>
<comment type="caution">
    <text evidence="10">The sequence shown here is derived from an EMBL/GenBank/DDBJ whole genome shotgun (WGS) entry which is preliminary data.</text>
</comment>